<dbReference type="RefSeq" id="XP_009028099.1">
    <property type="nucleotide sequence ID" value="XM_009029851.1"/>
</dbReference>
<keyword evidence="1" id="KW-0732">Signal</keyword>
<evidence type="ECO:0000313" key="2">
    <source>
        <dbReference type="EMBL" id="ESN93904.1"/>
    </source>
</evidence>
<feature type="signal peptide" evidence="1">
    <location>
        <begin position="1"/>
        <end position="20"/>
    </location>
</feature>
<dbReference type="GeneID" id="20207767"/>
<dbReference type="Proteomes" id="UP000015101">
    <property type="component" value="Unassembled WGS sequence"/>
</dbReference>
<gene>
    <name evidence="3" type="primary">20207767</name>
    <name evidence="2" type="ORF">HELRODRAFT_180556</name>
</gene>
<protein>
    <recommendedName>
        <fullName evidence="5">SRCR domain-containing protein</fullName>
    </recommendedName>
</protein>
<dbReference type="EMBL" id="AMQM01007257">
    <property type="status" value="NOT_ANNOTATED_CDS"/>
    <property type="molecule type" value="Genomic_DNA"/>
</dbReference>
<reference evidence="3" key="3">
    <citation type="submission" date="2015-06" db="UniProtKB">
        <authorList>
            <consortium name="EnsemblMetazoa"/>
        </authorList>
    </citation>
    <scope>IDENTIFICATION</scope>
</reference>
<accession>T1FG18</accession>
<sequence>MHAWLGFVLLFLCGSFLCQLELPEEFIMECVRLRTAKLSDENLLFIFLHQHGLCFNNNLEEDWHQFCRMDDVSGQIHSIDACQMMVGAMEVGGFDFVNVAIELWMTGIFLGHNFNTAGGMPLTTGAVSSKIIQIREK</sequence>
<evidence type="ECO:0000313" key="4">
    <source>
        <dbReference type="Proteomes" id="UP000015101"/>
    </source>
</evidence>
<proteinExistence type="predicted"/>
<dbReference type="EnsemblMetazoa" id="HelroT180556">
    <property type="protein sequence ID" value="HelroP180556"/>
    <property type="gene ID" value="HelroG180556"/>
</dbReference>
<dbReference type="AlphaFoldDB" id="T1FG18"/>
<dbReference type="EMBL" id="KB097587">
    <property type="protein sequence ID" value="ESN93904.1"/>
    <property type="molecule type" value="Genomic_DNA"/>
</dbReference>
<keyword evidence="4" id="KW-1185">Reference proteome</keyword>
<evidence type="ECO:0000256" key="1">
    <source>
        <dbReference type="SAM" id="SignalP"/>
    </source>
</evidence>
<organism evidence="3 4">
    <name type="scientific">Helobdella robusta</name>
    <name type="common">Californian leech</name>
    <dbReference type="NCBI Taxonomy" id="6412"/>
    <lineage>
        <taxon>Eukaryota</taxon>
        <taxon>Metazoa</taxon>
        <taxon>Spiralia</taxon>
        <taxon>Lophotrochozoa</taxon>
        <taxon>Annelida</taxon>
        <taxon>Clitellata</taxon>
        <taxon>Hirudinea</taxon>
        <taxon>Rhynchobdellida</taxon>
        <taxon>Glossiphoniidae</taxon>
        <taxon>Helobdella</taxon>
    </lineage>
</organism>
<reference evidence="4" key="1">
    <citation type="submission" date="2012-12" db="EMBL/GenBank/DDBJ databases">
        <authorList>
            <person name="Hellsten U."/>
            <person name="Grimwood J."/>
            <person name="Chapman J.A."/>
            <person name="Shapiro H."/>
            <person name="Aerts A."/>
            <person name="Otillar R.P."/>
            <person name="Terry A.Y."/>
            <person name="Boore J.L."/>
            <person name="Simakov O."/>
            <person name="Marletaz F."/>
            <person name="Cho S.-J."/>
            <person name="Edsinger-Gonzales E."/>
            <person name="Havlak P."/>
            <person name="Kuo D.-H."/>
            <person name="Larsson T."/>
            <person name="Lv J."/>
            <person name="Arendt D."/>
            <person name="Savage R."/>
            <person name="Osoegawa K."/>
            <person name="de Jong P."/>
            <person name="Lindberg D.R."/>
            <person name="Seaver E.C."/>
            <person name="Weisblat D.A."/>
            <person name="Putnam N.H."/>
            <person name="Grigoriev I.V."/>
            <person name="Rokhsar D.S."/>
        </authorList>
    </citation>
    <scope>NUCLEOTIDE SEQUENCE</scope>
</reference>
<dbReference type="InParanoid" id="T1FG18"/>
<dbReference type="CTD" id="20207767"/>
<evidence type="ECO:0000313" key="3">
    <source>
        <dbReference type="EnsemblMetazoa" id="HelroP180556"/>
    </source>
</evidence>
<evidence type="ECO:0008006" key="5">
    <source>
        <dbReference type="Google" id="ProtNLM"/>
    </source>
</evidence>
<feature type="chain" id="PRO_5010980694" description="SRCR domain-containing protein" evidence="1">
    <location>
        <begin position="21"/>
        <end position="137"/>
    </location>
</feature>
<dbReference type="KEGG" id="hro:HELRODRAFT_180556"/>
<reference evidence="2 4" key="2">
    <citation type="journal article" date="2013" name="Nature">
        <title>Insights into bilaterian evolution from three spiralian genomes.</title>
        <authorList>
            <person name="Simakov O."/>
            <person name="Marletaz F."/>
            <person name="Cho S.J."/>
            <person name="Edsinger-Gonzales E."/>
            <person name="Havlak P."/>
            <person name="Hellsten U."/>
            <person name="Kuo D.H."/>
            <person name="Larsson T."/>
            <person name="Lv J."/>
            <person name="Arendt D."/>
            <person name="Savage R."/>
            <person name="Osoegawa K."/>
            <person name="de Jong P."/>
            <person name="Grimwood J."/>
            <person name="Chapman J.A."/>
            <person name="Shapiro H."/>
            <person name="Aerts A."/>
            <person name="Otillar R.P."/>
            <person name="Terry A.Y."/>
            <person name="Boore J.L."/>
            <person name="Grigoriev I.V."/>
            <person name="Lindberg D.R."/>
            <person name="Seaver E.C."/>
            <person name="Weisblat D.A."/>
            <person name="Putnam N.H."/>
            <person name="Rokhsar D.S."/>
        </authorList>
    </citation>
    <scope>NUCLEOTIDE SEQUENCE</scope>
</reference>
<dbReference type="HOGENOM" id="CLU_1867329_0_0_1"/>
<name>T1FG18_HELRO</name>
<dbReference type="EMBL" id="AMQM01007258">
    <property type="status" value="NOT_ANNOTATED_CDS"/>
    <property type="molecule type" value="Genomic_DNA"/>
</dbReference>